<keyword evidence="1" id="KW-0472">Membrane</keyword>
<protein>
    <recommendedName>
        <fullName evidence="4">ABC-2 family transporter protein</fullName>
    </recommendedName>
</protein>
<sequence>MKNLLITRWLLLRPVLWKVMLWMLLPLALTILITSAVNETGEDFRVPVAVVVQGEEGEVTRGILNSLENSEFIRLDKFKENEQNHAIHQLEQYNYDSVFVLTEDFENKMTNNDRDNLVEAHYTDRSLFYVPVKEQLASLMQEYLGELAVYEEIYSLRDEFAPEQSISEQEIGSTIKTIRTDSNLLTQELTFQDTESSSDYDDMLNPWTGWAYLTIMLSVFMFDMINKEYHGNIGHRFKFTTISHKSYLLYSLMMFTAVMLLIDLTTYFIINSMFGVDVSLFALISFRMFCSLLGFLLAVSAGSPFGLYLSGLMVTVVLLALHIVMPLAGGQAVRWAYEYLHPAVSLMTGTMNLMLPVLLLIIVVWKGRGALVES</sequence>
<dbReference type="EMBL" id="FNFY01000017">
    <property type="protein sequence ID" value="SDK99220.1"/>
    <property type="molecule type" value="Genomic_DNA"/>
</dbReference>
<evidence type="ECO:0000256" key="1">
    <source>
        <dbReference type="SAM" id="Phobius"/>
    </source>
</evidence>
<accession>A0A1G9GEX3</accession>
<evidence type="ECO:0008006" key="4">
    <source>
        <dbReference type="Google" id="ProtNLM"/>
    </source>
</evidence>
<dbReference type="AlphaFoldDB" id="A0A1G9GEX3"/>
<dbReference type="Proteomes" id="UP000199008">
    <property type="component" value="Unassembled WGS sequence"/>
</dbReference>
<dbReference type="OrthoDB" id="2417739at2"/>
<evidence type="ECO:0000313" key="2">
    <source>
        <dbReference type="EMBL" id="SDK99220.1"/>
    </source>
</evidence>
<feature type="transmembrane region" description="Helical" evidence="1">
    <location>
        <begin position="247"/>
        <end position="270"/>
    </location>
</feature>
<name>A0A1G9GEX3_9BACL</name>
<feature type="transmembrane region" description="Helical" evidence="1">
    <location>
        <begin position="344"/>
        <end position="365"/>
    </location>
</feature>
<keyword evidence="3" id="KW-1185">Reference proteome</keyword>
<dbReference type="RefSeq" id="WP_092986880.1">
    <property type="nucleotide sequence ID" value="NZ_FNFY01000017.1"/>
</dbReference>
<evidence type="ECO:0000313" key="3">
    <source>
        <dbReference type="Proteomes" id="UP000199008"/>
    </source>
</evidence>
<dbReference type="STRING" id="576118.SAMN05216216_1174"/>
<keyword evidence="1" id="KW-0812">Transmembrane</keyword>
<reference evidence="3" key="1">
    <citation type="submission" date="2016-10" db="EMBL/GenBank/DDBJ databases">
        <authorList>
            <person name="Varghese N."/>
            <person name="Submissions S."/>
        </authorList>
    </citation>
    <scope>NUCLEOTIDE SEQUENCE [LARGE SCALE GENOMIC DNA]</scope>
    <source>
        <strain evidence="3">CGMCC 1.8895</strain>
    </source>
</reference>
<gene>
    <name evidence="2" type="ORF">SAMN05216216_1174</name>
</gene>
<keyword evidence="1" id="KW-1133">Transmembrane helix</keyword>
<organism evidence="2 3">
    <name type="scientific">Lacicoccus qingdaonensis</name>
    <dbReference type="NCBI Taxonomy" id="576118"/>
    <lineage>
        <taxon>Bacteria</taxon>
        <taxon>Bacillati</taxon>
        <taxon>Bacillota</taxon>
        <taxon>Bacilli</taxon>
        <taxon>Bacillales</taxon>
        <taxon>Salinicoccaceae</taxon>
        <taxon>Lacicoccus</taxon>
    </lineage>
</organism>
<proteinExistence type="predicted"/>
<dbReference type="Gene3D" id="3.40.1710.10">
    <property type="entry name" value="abc type-2 transporter like domain"/>
    <property type="match status" value="1"/>
</dbReference>
<feature type="transmembrane region" description="Helical" evidence="1">
    <location>
        <begin position="305"/>
        <end position="324"/>
    </location>
</feature>
<feature type="transmembrane region" description="Helical" evidence="1">
    <location>
        <begin position="276"/>
        <end position="298"/>
    </location>
</feature>